<evidence type="ECO:0000313" key="3">
    <source>
        <dbReference type="Proteomes" id="UP000235392"/>
    </source>
</evidence>
<feature type="region of interest" description="Disordered" evidence="1">
    <location>
        <begin position="134"/>
        <end position="165"/>
    </location>
</feature>
<accession>A0A2N5UEL8</accession>
<reference evidence="2 3" key="1">
    <citation type="submission" date="2017-11" db="EMBL/GenBank/DDBJ databases">
        <title>De novo assembly and phasing of dikaryotic genomes from two isolates of Puccinia coronata f. sp. avenae, the causal agent of oat crown rust.</title>
        <authorList>
            <person name="Miller M.E."/>
            <person name="Zhang Y."/>
            <person name="Omidvar V."/>
            <person name="Sperschneider J."/>
            <person name="Schwessinger B."/>
            <person name="Raley C."/>
            <person name="Palmer J.M."/>
            <person name="Garnica D."/>
            <person name="Upadhyaya N."/>
            <person name="Rathjen J."/>
            <person name="Taylor J.M."/>
            <person name="Park R.F."/>
            <person name="Dodds P.N."/>
            <person name="Hirsch C.D."/>
            <person name="Kianian S.F."/>
            <person name="Figueroa M."/>
        </authorList>
    </citation>
    <scope>NUCLEOTIDE SEQUENCE [LARGE SCALE GENOMIC DNA]</scope>
    <source>
        <strain evidence="2">12SD80</strain>
    </source>
</reference>
<dbReference type="AlphaFoldDB" id="A0A2N5UEL8"/>
<name>A0A2N5UEL8_9BASI</name>
<comment type="caution">
    <text evidence="2">The sequence shown here is derived from an EMBL/GenBank/DDBJ whole genome shotgun (WGS) entry which is preliminary data.</text>
</comment>
<evidence type="ECO:0000256" key="1">
    <source>
        <dbReference type="SAM" id="MobiDB-lite"/>
    </source>
</evidence>
<feature type="compositionally biased region" description="Polar residues" evidence="1">
    <location>
        <begin position="139"/>
        <end position="165"/>
    </location>
</feature>
<dbReference type="Proteomes" id="UP000235392">
    <property type="component" value="Unassembled WGS sequence"/>
</dbReference>
<sequence length="335" mass="35253">MCLAGDSLFLHSGNFCMESSSQQHPIAPNCAWGAIIDTDGRANARETLPAKEKQSVGGQSIAADRQSKATEQATAAKGTTGRNCSGKTIGQDRFVQDSRRNPDRIPTPGTSNLGANRQDLAELKTGTSASFASVAPINPTLNPNNRNPGSVSFNQDFSRSGSDFSRINPTSASLASVAPNNFNVNPIPTNPTPASISFNQDFSRTALRQQFTGVSQSLNSLRGLSGQPVVAEANRILASQQAEIAARNAFLAPRSNDPQVAGTLRNLAAADQNLTGALTRLRDVANDPQAVQQQLKQVNALRQPVAQLQNDLIPQGATPGDLGTQSADLKAVVAT</sequence>
<feature type="compositionally biased region" description="Basic and acidic residues" evidence="1">
    <location>
        <begin position="94"/>
        <end position="103"/>
    </location>
</feature>
<evidence type="ECO:0000313" key="2">
    <source>
        <dbReference type="EMBL" id="PLW36181.1"/>
    </source>
</evidence>
<protein>
    <submittedName>
        <fullName evidence="2">Uncharacterized protein</fullName>
    </submittedName>
</protein>
<feature type="region of interest" description="Disordered" evidence="1">
    <location>
        <begin position="49"/>
        <end position="117"/>
    </location>
</feature>
<proteinExistence type="predicted"/>
<dbReference type="EMBL" id="PGCI01000164">
    <property type="protein sequence ID" value="PLW36181.1"/>
    <property type="molecule type" value="Genomic_DNA"/>
</dbReference>
<organism evidence="2 3">
    <name type="scientific">Puccinia coronata f. sp. avenae</name>
    <dbReference type="NCBI Taxonomy" id="200324"/>
    <lineage>
        <taxon>Eukaryota</taxon>
        <taxon>Fungi</taxon>
        <taxon>Dikarya</taxon>
        <taxon>Basidiomycota</taxon>
        <taxon>Pucciniomycotina</taxon>
        <taxon>Pucciniomycetes</taxon>
        <taxon>Pucciniales</taxon>
        <taxon>Pucciniaceae</taxon>
        <taxon>Puccinia</taxon>
    </lineage>
</organism>
<gene>
    <name evidence="2" type="ORF">PCASD_10432</name>
</gene>